<feature type="domain" description="MADF" evidence="2">
    <location>
        <begin position="10"/>
        <end position="99"/>
    </location>
</feature>
<dbReference type="PANTHER" id="PTHR21505">
    <property type="entry name" value="MADF DOMAIN-CONTAINING PROTEIN-RELATED"/>
    <property type="match status" value="1"/>
</dbReference>
<reference evidence="3 4" key="1">
    <citation type="submission" date="2023-11" db="EMBL/GenBank/DDBJ databases">
        <authorList>
            <person name="Hedman E."/>
            <person name="Englund M."/>
            <person name="Stromberg M."/>
            <person name="Nyberg Akerstrom W."/>
            <person name="Nylinder S."/>
            <person name="Jareborg N."/>
            <person name="Kallberg Y."/>
            <person name="Kronander E."/>
        </authorList>
    </citation>
    <scope>NUCLEOTIDE SEQUENCE [LARGE SCALE GENOMIC DNA]</scope>
</reference>
<sequence length="284" mass="33816">MSWTNEVVLEFLDLYRKEEILWDPKNPLHRNRREISEAWTRIQTSLSIHCSVQDLKKKKESLMTSFRMHWNKKKKSPGNYHTTWFAYPCMESFLSEKYECDSTEQLENEFFNNVAIEQSQQQQISSELNIGQRYTTTERNNDVRRYTRSPVLTNTANNKSSKTINSNYDHLYTKKETTEEGRLLRLPTERRDIDEYDLYGQLLAKKLRKLEEHQRDVAMHEIDNIMFRAKMQNSTSQARSFSSSPSPVSRKMKSPVFIVTQQNHQQYEDENIPYQEHMQPQAPS</sequence>
<keyword evidence="4" id="KW-1185">Reference proteome</keyword>
<gene>
    <name evidence="3" type="ORF">PARMNEM_LOCUS1067</name>
</gene>
<dbReference type="Proteomes" id="UP001314205">
    <property type="component" value="Unassembled WGS sequence"/>
</dbReference>
<dbReference type="EMBL" id="CAVLGL010000002">
    <property type="protein sequence ID" value="CAK1579076.1"/>
    <property type="molecule type" value="Genomic_DNA"/>
</dbReference>
<evidence type="ECO:0000256" key="1">
    <source>
        <dbReference type="SAM" id="MobiDB-lite"/>
    </source>
</evidence>
<proteinExistence type="predicted"/>
<accession>A0AAV1KBI4</accession>
<evidence type="ECO:0000259" key="2">
    <source>
        <dbReference type="PROSITE" id="PS51029"/>
    </source>
</evidence>
<feature type="compositionally biased region" description="Low complexity" evidence="1">
    <location>
        <begin position="234"/>
        <end position="249"/>
    </location>
</feature>
<comment type="caution">
    <text evidence="3">The sequence shown here is derived from an EMBL/GenBank/DDBJ whole genome shotgun (WGS) entry which is preliminary data.</text>
</comment>
<organism evidence="3 4">
    <name type="scientific">Parnassius mnemosyne</name>
    <name type="common">clouded apollo</name>
    <dbReference type="NCBI Taxonomy" id="213953"/>
    <lineage>
        <taxon>Eukaryota</taxon>
        <taxon>Metazoa</taxon>
        <taxon>Ecdysozoa</taxon>
        <taxon>Arthropoda</taxon>
        <taxon>Hexapoda</taxon>
        <taxon>Insecta</taxon>
        <taxon>Pterygota</taxon>
        <taxon>Neoptera</taxon>
        <taxon>Endopterygota</taxon>
        <taxon>Lepidoptera</taxon>
        <taxon>Glossata</taxon>
        <taxon>Ditrysia</taxon>
        <taxon>Papilionoidea</taxon>
        <taxon>Papilionidae</taxon>
        <taxon>Parnassiinae</taxon>
        <taxon>Parnassini</taxon>
        <taxon>Parnassius</taxon>
        <taxon>Driopa</taxon>
    </lineage>
</organism>
<evidence type="ECO:0000313" key="4">
    <source>
        <dbReference type="Proteomes" id="UP001314205"/>
    </source>
</evidence>
<dbReference type="AlphaFoldDB" id="A0AAV1KBI4"/>
<dbReference type="PANTHER" id="PTHR21505:SF12">
    <property type="entry name" value="MADF DOMAIN-CONTAINING PROTEIN-RELATED"/>
    <property type="match status" value="1"/>
</dbReference>
<feature type="region of interest" description="Disordered" evidence="1">
    <location>
        <begin position="231"/>
        <end position="250"/>
    </location>
</feature>
<dbReference type="SMART" id="SM00595">
    <property type="entry name" value="MADF"/>
    <property type="match status" value="1"/>
</dbReference>
<dbReference type="PROSITE" id="PS51029">
    <property type="entry name" value="MADF"/>
    <property type="match status" value="1"/>
</dbReference>
<dbReference type="Pfam" id="PF10545">
    <property type="entry name" value="MADF_DNA_bdg"/>
    <property type="match status" value="1"/>
</dbReference>
<evidence type="ECO:0000313" key="3">
    <source>
        <dbReference type="EMBL" id="CAK1579076.1"/>
    </source>
</evidence>
<dbReference type="InterPro" id="IPR006578">
    <property type="entry name" value="MADF-dom"/>
</dbReference>
<protein>
    <recommendedName>
        <fullName evidence="2">MADF domain-containing protein</fullName>
    </recommendedName>
</protein>
<feature type="region of interest" description="Disordered" evidence="1">
    <location>
        <begin position="264"/>
        <end position="284"/>
    </location>
</feature>
<name>A0AAV1KBI4_9NEOP</name>